<gene>
    <name evidence="1" type="ORF">HMPREF0542_11882</name>
</gene>
<dbReference type="AlphaFoldDB" id="E7FSK5"/>
<organism evidence="1 2">
    <name type="scientific">Ligilactobacillus ruminis ATCC 25644</name>
    <dbReference type="NCBI Taxonomy" id="525362"/>
    <lineage>
        <taxon>Bacteria</taxon>
        <taxon>Bacillati</taxon>
        <taxon>Bacillota</taxon>
        <taxon>Bacilli</taxon>
        <taxon>Lactobacillales</taxon>
        <taxon>Lactobacillaceae</taxon>
        <taxon>Ligilactobacillus</taxon>
    </lineage>
</organism>
<proteinExistence type="predicted"/>
<reference evidence="1 2" key="1">
    <citation type="submission" date="2011-01" db="EMBL/GenBank/DDBJ databases">
        <authorList>
            <person name="Muzny D."/>
            <person name="Qin X."/>
            <person name="Buhay C."/>
            <person name="Dugan-Rocha S."/>
            <person name="Ding Y."/>
            <person name="Chen G."/>
            <person name="Hawes A."/>
            <person name="Holder M."/>
            <person name="Jhangiani S."/>
            <person name="Johnson A."/>
            <person name="Khan Z."/>
            <person name="Li Z."/>
            <person name="Liu W."/>
            <person name="Liu X."/>
            <person name="Perez L."/>
            <person name="Shen H."/>
            <person name="Wang Q."/>
            <person name="Watt J."/>
            <person name="Xi L."/>
            <person name="Xin Y."/>
            <person name="Zhou J."/>
            <person name="Deng J."/>
            <person name="Jiang H."/>
            <person name="Liu Y."/>
            <person name="Qu J."/>
            <person name="Song X.-Z."/>
            <person name="Zhang L."/>
            <person name="Villasana D."/>
            <person name="Johnson A."/>
            <person name="Liu J."/>
            <person name="Liyanage D."/>
            <person name="Lorensuhewa L."/>
            <person name="Robinson T."/>
            <person name="Song A."/>
            <person name="Song B.-B."/>
            <person name="Dinh H."/>
            <person name="Thornton R."/>
            <person name="Coyle M."/>
            <person name="Francisco L."/>
            <person name="Jackson L."/>
            <person name="Javaid M."/>
            <person name="Korchina V."/>
            <person name="Kovar C."/>
            <person name="Mata R."/>
            <person name="Mathew T."/>
            <person name="Ngo R."/>
            <person name="Nguyen L."/>
            <person name="Nguyen N."/>
            <person name="Okwuonu G."/>
            <person name="Ongeri F."/>
            <person name="Pham C."/>
            <person name="Simmons D."/>
            <person name="Wilczek-Boney K."/>
            <person name="Hale W."/>
            <person name="Jakkamsetti A."/>
            <person name="Pham P."/>
            <person name="Ruth R."/>
            <person name="San Lucas F."/>
            <person name="Warren J."/>
            <person name="Zhang J."/>
            <person name="Zhao Z."/>
            <person name="Zhou C."/>
            <person name="Zhu D."/>
            <person name="Lee S."/>
            <person name="Bess C."/>
            <person name="Blankenburg K."/>
            <person name="Forbes L."/>
            <person name="Fu Q."/>
            <person name="Gubbala S."/>
            <person name="Hirani K."/>
            <person name="Jayaseelan J.C."/>
            <person name="Lara F."/>
            <person name="Munidasa M."/>
            <person name="Palculict T."/>
            <person name="Patil S."/>
            <person name="Pu L.-L."/>
            <person name="Saada N."/>
            <person name="Tang L."/>
            <person name="Weissenberger G."/>
            <person name="Zhu Y."/>
            <person name="Hemphill L."/>
            <person name="Shang Y."/>
            <person name="Youmans B."/>
            <person name="Ayvaz T."/>
            <person name="Ross M."/>
            <person name="Santibanez J."/>
            <person name="Aqrawi P."/>
            <person name="Gross S."/>
            <person name="Joshi V."/>
            <person name="Fowler G."/>
            <person name="Nazareth L."/>
            <person name="Reid J."/>
            <person name="Worley K."/>
            <person name="Petrosino J."/>
            <person name="Highlander S."/>
            <person name="Gibbs R."/>
        </authorList>
    </citation>
    <scope>NUCLEOTIDE SEQUENCE [LARGE SCALE GENOMIC DNA]</scope>
    <source>
        <strain evidence="1 2">ATCC 25644</strain>
    </source>
</reference>
<name>E7FSK5_9LACO</name>
<dbReference type="HOGENOM" id="CLU_2807112_0_0_9"/>
<dbReference type="EMBL" id="ACGS02000046">
    <property type="protein sequence ID" value="EFZ34023.1"/>
    <property type="molecule type" value="Genomic_DNA"/>
</dbReference>
<comment type="caution">
    <text evidence="1">The sequence shown here is derived from an EMBL/GenBank/DDBJ whole genome shotgun (WGS) entry which is preliminary data.</text>
</comment>
<dbReference type="Proteomes" id="UP000004099">
    <property type="component" value="Unassembled WGS sequence"/>
</dbReference>
<sequence length="67" mass="7884">MSVNLDEILSELVEQYCILKRFFSCAKIKEMPYEFSRKSIALYRPLFLQIKNGRGKTRPFVILVQAL</sequence>
<accession>E7FSK5</accession>
<evidence type="ECO:0000313" key="2">
    <source>
        <dbReference type="Proteomes" id="UP000004099"/>
    </source>
</evidence>
<protein>
    <submittedName>
        <fullName evidence="1">Uncharacterized protein</fullName>
    </submittedName>
</protein>
<evidence type="ECO:0000313" key="1">
    <source>
        <dbReference type="EMBL" id="EFZ34023.1"/>
    </source>
</evidence>